<dbReference type="SUPFAM" id="SSF53383">
    <property type="entry name" value="PLP-dependent transferases"/>
    <property type="match status" value="1"/>
</dbReference>
<keyword evidence="1 3" id="KW-0808">Transferase</keyword>
<dbReference type="GO" id="GO:0030170">
    <property type="term" value="F:pyridoxal phosphate binding"/>
    <property type="evidence" value="ECO:0007669"/>
    <property type="project" value="InterPro"/>
</dbReference>
<dbReference type="EC" id="2.6.1.-" evidence="1"/>
<evidence type="ECO:0000313" key="4">
    <source>
        <dbReference type="Proteomes" id="UP000243406"/>
    </source>
</evidence>
<gene>
    <name evidence="3" type="ORF">SAMN02745120_0746</name>
</gene>
<dbReference type="GO" id="GO:0008483">
    <property type="term" value="F:transaminase activity"/>
    <property type="evidence" value="ECO:0007669"/>
    <property type="project" value="UniProtKB-KW"/>
</dbReference>
<dbReference type="InterPro" id="IPR004839">
    <property type="entry name" value="Aminotransferase_I/II_large"/>
</dbReference>
<dbReference type="Gene3D" id="3.40.640.10">
    <property type="entry name" value="Type I PLP-dependent aspartate aminotransferase-like (Major domain)"/>
    <property type="match status" value="1"/>
</dbReference>
<proteinExistence type="inferred from homology"/>
<dbReference type="InterPro" id="IPR015422">
    <property type="entry name" value="PyrdxlP-dep_Trfase_small"/>
</dbReference>
<dbReference type="PANTHER" id="PTHR43510:SF1">
    <property type="entry name" value="AMINOTRANSFERASE FUNCTION, HYPOTHETICAL (EUROFUNG)"/>
    <property type="match status" value="1"/>
</dbReference>
<keyword evidence="4" id="KW-1185">Reference proteome</keyword>
<comment type="cofactor">
    <cofactor evidence="1">
        <name>pyridoxal 5'-phosphate</name>
        <dbReference type="ChEBI" id="CHEBI:597326"/>
    </cofactor>
</comment>
<dbReference type="PANTHER" id="PTHR43510">
    <property type="entry name" value="AMINOTRANSFERASE FUNCTION, HYPOTHETICAL (EUROFUNG)"/>
    <property type="match status" value="1"/>
</dbReference>
<comment type="similarity">
    <text evidence="1">Belongs to the class-I pyridoxal-phosphate-dependent aminotransferase family.</text>
</comment>
<evidence type="ECO:0000259" key="2">
    <source>
        <dbReference type="Pfam" id="PF00155"/>
    </source>
</evidence>
<dbReference type="Pfam" id="PF00155">
    <property type="entry name" value="Aminotran_1_2"/>
    <property type="match status" value="1"/>
</dbReference>
<dbReference type="OrthoDB" id="9813612at2"/>
<dbReference type="InterPro" id="IPR015424">
    <property type="entry name" value="PyrdxlP-dep_Trfase"/>
</dbReference>
<dbReference type="InterPro" id="IPR004838">
    <property type="entry name" value="NHTrfase_class1_PyrdxlP-BS"/>
</dbReference>
<evidence type="ECO:0000256" key="1">
    <source>
        <dbReference type="RuleBase" id="RU000481"/>
    </source>
</evidence>
<dbReference type="PROSITE" id="PS00105">
    <property type="entry name" value="AA_TRANSFER_CLASS_1"/>
    <property type="match status" value="1"/>
</dbReference>
<dbReference type="RefSeq" id="WP_079588694.1">
    <property type="nucleotide sequence ID" value="NZ_FUYN01000001.1"/>
</dbReference>
<sequence>MNIKDFGVEMWMAKYENNALYNIAETCVSSITINELLEMSDIKDSAFDNIRKMKMTYGDIEGSLDLRREICKLYQNIDIANVTVTHGTIGANALVYDVLIEPNDHTISVLPTYQQHYSIPESLGANVDILPLRWENNFIPDIDELKSLIKPNTKIISINNPNNPTGSVIGLDLLNQIVDVARSVDAYVLCDEVYRGLDHVEGFTPSIVDLYEKGISTASLSKTFSLAGLRIGWVVGSKQFIEMANKRRDYNIISCGMIDDYLATIALKSKDKILARSLSIVRKNIEILDKWVNESKHLKYIRPKGGTTAFLKYSMDISSEELCKDILDKTGVMLVPGKVLDMEGYIRIGYANSEDILKKGLSKLTEYLETYWG</sequence>
<keyword evidence="1 3" id="KW-0032">Aminotransferase</keyword>
<dbReference type="Gene3D" id="3.90.1150.10">
    <property type="entry name" value="Aspartate Aminotransferase, domain 1"/>
    <property type="match status" value="1"/>
</dbReference>
<evidence type="ECO:0000313" key="3">
    <source>
        <dbReference type="EMBL" id="SKB29719.1"/>
    </source>
</evidence>
<dbReference type="NCBIfam" id="NF005593">
    <property type="entry name" value="PRK07324.1"/>
    <property type="match status" value="1"/>
</dbReference>
<dbReference type="AlphaFoldDB" id="A0A1T5A4H9"/>
<feature type="domain" description="Aminotransferase class I/classII large" evidence="2">
    <location>
        <begin position="52"/>
        <end position="354"/>
    </location>
</feature>
<dbReference type="CDD" id="cd00609">
    <property type="entry name" value="AAT_like"/>
    <property type="match status" value="1"/>
</dbReference>
<dbReference type="InterPro" id="IPR015421">
    <property type="entry name" value="PyrdxlP-dep_Trfase_major"/>
</dbReference>
<accession>A0A1T5A4H9</accession>
<name>A0A1T5A4H9_9FIRM</name>
<dbReference type="Proteomes" id="UP000243406">
    <property type="component" value="Unassembled WGS sequence"/>
</dbReference>
<reference evidence="4" key="1">
    <citation type="submission" date="2017-02" db="EMBL/GenBank/DDBJ databases">
        <authorList>
            <person name="Varghese N."/>
            <person name="Submissions S."/>
        </authorList>
    </citation>
    <scope>NUCLEOTIDE SEQUENCE [LARGE SCALE GENOMIC DNA]</scope>
    <source>
        <strain evidence="4">ATCC 35199</strain>
    </source>
</reference>
<dbReference type="EMBL" id="FUYN01000001">
    <property type="protein sequence ID" value="SKB29719.1"/>
    <property type="molecule type" value="Genomic_DNA"/>
</dbReference>
<protein>
    <recommendedName>
        <fullName evidence="1">Aminotransferase</fullName>
        <ecNumber evidence="1">2.6.1.-</ecNumber>
    </recommendedName>
</protein>
<organism evidence="3 4">
    <name type="scientific">Acetoanaerobium noterae</name>
    <dbReference type="NCBI Taxonomy" id="745369"/>
    <lineage>
        <taxon>Bacteria</taxon>
        <taxon>Bacillati</taxon>
        <taxon>Bacillota</taxon>
        <taxon>Clostridia</taxon>
        <taxon>Peptostreptococcales</taxon>
        <taxon>Filifactoraceae</taxon>
        <taxon>Acetoanaerobium</taxon>
    </lineage>
</organism>